<feature type="domain" description="Transposase IS4-like" evidence="5">
    <location>
        <begin position="5"/>
        <end position="208"/>
    </location>
</feature>
<evidence type="ECO:0000256" key="2">
    <source>
        <dbReference type="ARBA" id="ARBA00022578"/>
    </source>
</evidence>
<dbReference type="GO" id="GO:0003677">
    <property type="term" value="F:DNA binding"/>
    <property type="evidence" value="ECO:0007669"/>
    <property type="project" value="UniProtKB-KW"/>
</dbReference>
<dbReference type="Proteomes" id="UP000295793">
    <property type="component" value="Unassembled WGS sequence"/>
</dbReference>
<accession>A0A4R3HVS7</accession>
<sequence>GLGYEWTHGCHNHRTHGLKVHMLYEANSTLPMHASITPANINDINVGRTLPIETGATYVFDKGYYDYNWWFKLDQAESYFVTRFKHNAGLNQLKTRSLTQKDEDYGILNDEVVAFKNRRPGGGRINHYHGTALRRVTVSRPDKTTDLVIATNDFQRSAQEVSELYKKRWGIELFFKWLKQNLKIKRFLGRSENAVRLQIFTAIITYLLAYLAHRRSSTHQSLTLWLVELREGLFLRKDTAYATEKRRRQEVQELARTQGALLL</sequence>
<dbReference type="GO" id="GO:0006313">
    <property type="term" value="P:DNA transposition"/>
    <property type="evidence" value="ECO:0007669"/>
    <property type="project" value="InterPro"/>
</dbReference>
<comment type="similarity">
    <text evidence="1">Belongs to the transposase 11 family.</text>
</comment>
<dbReference type="OrthoDB" id="6112254at2"/>
<organism evidence="6 7">
    <name type="scientific">Reinekea marinisedimentorum</name>
    <dbReference type="NCBI Taxonomy" id="230495"/>
    <lineage>
        <taxon>Bacteria</taxon>
        <taxon>Pseudomonadati</taxon>
        <taxon>Pseudomonadota</taxon>
        <taxon>Gammaproteobacteria</taxon>
        <taxon>Oceanospirillales</taxon>
        <taxon>Saccharospirillaceae</taxon>
        <taxon>Reinekea</taxon>
    </lineage>
</organism>
<evidence type="ECO:0000256" key="3">
    <source>
        <dbReference type="ARBA" id="ARBA00023125"/>
    </source>
</evidence>
<dbReference type="GO" id="GO:0004803">
    <property type="term" value="F:transposase activity"/>
    <property type="evidence" value="ECO:0007669"/>
    <property type="project" value="InterPro"/>
</dbReference>
<dbReference type="InterPro" id="IPR012337">
    <property type="entry name" value="RNaseH-like_sf"/>
</dbReference>
<dbReference type="SUPFAM" id="SSF53098">
    <property type="entry name" value="Ribonuclease H-like"/>
    <property type="match status" value="1"/>
</dbReference>
<protein>
    <submittedName>
        <fullName evidence="6">DDE family transposase</fullName>
    </submittedName>
</protein>
<keyword evidence="4" id="KW-0233">DNA recombination</keyword>
<comment type="caution">
    <text evidence="6">The sequence shown here is derived from an EMBL/GenBank/DDBJ whole genome shotgun (WGS) entry which is preliminary data.</text>
</comment>
<evidence type="ECO:0000256" key="4">
    <source>
        <dbReference type="ARBA" id="ARBA00023172"/>
    </source>
</evidence>
<keyword evidence="3" id="KW-0238">DNA-binding</keyword>
<evidence type="ECO:0000256" key="1">
    <source>
        <dbReference type="ARBA" id="ARBA00010075"/>
    </source>
</evidence>
<feature type="non-terminal residue" evidence="6">
    <location>
        <position position="1"/>
    </location>
</feature>
<gene>
    <name evidence="6" type="ORF">BCF53_12057</name>
</gene>
<dbReference type="EMBL" id="SLZR01000020">
    <property type="protein sequence ID" value="TCS37198.1"/>
    <property type="molecule type" value="Genomic_DNA"/>
</dbReference>
<dbReference type="InterPro" id="IPR002559">
    <property type="entry name" value="Transposase_11"/>
</dbReference>
<dbReference type="PANTHER" id="PTHR33258">
    <property type="entry name" value="TRANSPOSASE INSL FOR INSERTION SEQUENCE ELEMENT IS186A-RELATED"/>
    <property type="match status" value="1"/>
</dbReference>
<dbReference type="AlphaFoldDB" id="A0A4R3HVS7"/>
<keyword evidence="2" id="KW-0815">Transposition</keyword>
<name>A0A4R3HVS7_9GAMM</name>
<dbReference type="Pfam" id="PF01609">
    <property type="entry name" value="DDE_Tnp_1"/>
    <property type="match status" value="1"/>
</dbReference>
<reference evidence="6 7" key="1">
    <citation type="submission" date="2019-03" db="EMBL/GenBank/DDBJ databases">
        <title>Genomic Encyclopedia of Archaeal and Bacterial Type Strains, Phase II (KMG-II): from individual species to whole genera.</title>
        <authorList>
            <person name="Goeker M."/>
        </authorList>
    </citation>
    <scope>NUCLEOTIDE SEQUENCE [LARGE SCALE GENOMIC DNA]</scope>
    <source>
        <strain evidence="6 7">DSM 15388</strain>
    </source>
</reference>
<evidence type="ECO:0000259" key="5">
    <source>
        <dbReference type="Pfam" id="PF01609"/>
    </source>
</evidence>
<keyword evidence="7" id="KW-1185">Reference proteome</keyword>
<dbReference type="Gene3D" id="3.90.350.10">
    <property type="entry name" value="Transposase Inhibitor Protein From Tn5, Chain A, domain 1"/>
    <property type="match status" value="1"/>
</dbReference>
<evidence type="ECO:0000313" key="7">
    <source>
        <dbReference type="Proteomes" id="UP000295793"/>
    </source>
</evidence>
<dbReference type="PANTHER" id="PTHR33258:SF1">
    <property type="entry name" value="TRANSPOSASE INSL FOR INSERTION SEQUENCE ELEMENT IS186A-RELATED"/>
    <property type="match status" value="1"/>
</dbReference>
<proteinExistence type="inferred from homology"/>
<evidence type="ECO:0000313" key="6">
    <source>
        <dbReference type="EMBL" id="TCS37198.1"/>
    </source>
</evidence>
<dbReference type="NCBIfam" id="NF033592">
    <property type="entry name" value="transpos_IS4_1"/>
    <property type="match status" value="1"/>
</dbReference>
<dbReference type="InterPro" id="IPR047952">
    <property type="entry name" value="Transpos_IS4"/>
</dbReference>